<organism evidence="1 2">
    <name type="scientific">Gulo gulo</name>
    <name type="common">Wolverine</name>
    <name type="synonym">Gluton</name>
    <dbReference type="NCBI Taxonomy" id="48420"/>
    <lineage>
        <taxon>Eukaryota</taxon>
        <taxon>Metazoa</taxon>
        <taxon>Chordata</taxon>
        <taxon>Craniata</taxon>
        <taxon>Vertebrata</taxon>
        <taxon>Euteleostomi</taxon>
        <taxon>Mammalia</taxon>
        <taxon>Eutheria</taxon>
        <taxon>Laurasiatheria</taxon>
        <taxon>Carnivora</taxon>
        <taxon>Caniformia</taxon>
        <taxon>Musteloidea</taxon>
        <taxon>Mustelidae</taxon>
        <taxon>Guloninae</taxon>
        <taxon>Gulo</taxon>
    </lineage>
</organism>
<comment type="caution">
    <text evidence="1">The sequence shown here is derived from an EMBL/GenBank/DDBJ whole genome shotgun (WGS) entry which is preliminary data.</text>
</comment>
<name>A0A9X9QAQ9_GULGU</name>
<sequence>MSAFRESIRYIGYNVTSMSGRQVKLLFSPKPAGLFSCL</sequence>
<dbReference type="AlphaFoldDB" id="A0A9X9QAQ9"/>
<evidence type="ECO:0000313" key="1">
    <source>
        <dbReference type="EMBL" id="VCX42279.1"/>
    </source>
</evidence>
<accession>A0A9X9QAQ9</accession>
<keyword evidence="2" id="KW-1185">Reference proteome</keyword>
<protein>
    <submittedName>
        <fullName evidence="1">Uncharacterized protein</fullName>
    </submittedName>
</protein>
<evidence type="ECO:0000313" key="2">
    <source>
        <dbReference type="Proteomes" id="UP000269945"/>
    </source>
</evidence>
<dbReference type="EMBL" id="CYRY02046540">
    <property type="protein sequence ID" value="VCX42279.1"/>
    <property type="molecule type" value="Genomic_DNA"/>
</dbReference>
<reference evidence="1 2" key="1">
    <citation type="submission" date="2018-10" db="EMBL/GenBank/DDBJ databases">
        <authorList>
            <person name="Ekblom R."/>
            <person name="Jareborg N."/>
        </authorList>
    </citation>
    <scope>NUCLEOTIDE SEQUENCE [LARGE SCALE GENOMIC DNA]</scope>
    <source>
        <tissue evidence="1">Muscle</tissue>
    </source>
</reference>
<proteinExistence type="predicted"/>
<gene>
    <name evidence="1" type="ORF">BN2614_LOCUS1</name>
</gene>
<dbReference type="Proteomes" id="UP000269945">
    <property type="component" value="Unassembled WGS sequence"/>
</dbReference>